<organism evidence="1 2">
    <name type="scientific">Micromonospora sonneratiae</name>
    <dbReference type="NCBI Taxonomy" id="1184706"/>
    <lineage>
        <taxon>Bacteria</taxon>
        <taxon>Bacillati</taxon>
        <taxon>Actinomycetota</taxon>
        <taxon>Actinomycetes</taxon>
        <taxon>Micromonosporales</taxon>
        <taxon>Micromonosporaceae</taxon>
        <taxon>Micromonospora</taxon>
    </lineage>
</organism>
<accession>A0ABW3Y9B0</accession>
<evidence type="ECO:0000313" key="1">
    <source>
        <dbReference type="EMBL" id="MFD1320605.1"/>
    </source>
</evidence>
<comment type="caution">
    <text evidence="1">The sequence shown here is derived from an EMBL/GenBank/DDBJ whole genome shotgun (WGS) entry which is preliminary data.</text>
</comment>
<protein>
    <submittedName>
        <fullName evidence="1">Uncharacterized protein</fullName>
    </submittedName>
</protein>
<dbReference type="EMBL" id="JBHTMP010000006">
    <property type="protein sequence ID" value="MFD1320605.1"/>
    <property type="molecule type" value="Genomic_DNA"/>
</dbReference>
<dbReference type="RefSeq" id="WP_377567764.1">
    <property type="nucleotide sequence ID" value="NZ_JBHTMP010000006.1"/>
</dbReference>
<evidence type="ECO:0000313" key="2">
    <source>
        <dbReference type="Proteomes" id="UP001597260"/>
    </source>
</evidence>
<dbReference type="Proteomes" id="UP001597260">
    <property type="component" value="Unassembled WGS sequence"/>
</dbReference>
<proteinExistence type="predicted"/>
<gene>
    <name evidence="1" type="ORF">ACFQ4H_05810</name>
</gene>
<keyword evidence="2" id="KW-1185">Reference proteome</keyword>
<reference evidence="2" key="1">
    <citation type="journal article" date="2019" name="Int. J. Syst. Evol. Microbiol.">
        <title>The Global Catalogue of Microorganisms (GCM) 10K type strain sequencing project: providing services to taxonomists for standard genome sequencing and annotation.</title>
        <authorList>
            <consortium name="The Broad Institute Genomics Platform"/>
            <consortium name="The Broad Institute Genome Sequencing Center for Infectious Disease"/>
            <person name="Wu L."/>
            <person name="Ma J."/>
        </authorList>
    </citation>
    <scope>NUCLEOTIDE SEQUENCE [LARGE SCALE GENOMIC DNA]</scope>
    <source>
        <strain evidence="2">JCM 31037</strain>
    </source>
</reference>
<name>A0ABW3Y9B0_9ACTN</name>
<sequence length="154" mass="17896">MVDSREDASPDEEFEPVYVELDWYDGPRGGLGDINGVPHYFRAVNAYARPDAPDDEHFVWPAGQKALAWEREQWAIFVEWNGRYEAGTATLDSHPERHGVNARYDELARLLEPHRNMPTDVGRMRVEWRWDLSPTGTRYHTDGPGYRAQWRPAQ</sequence>